<dbReference type="AlphaFoldDB" id="A0A9D0ZUS3"/>
<evidence type="ECO:0000259" key="7">
    <source>
        <dbReference type="Pfam" id="PF00248"/>
    </source>
</evidence>
<dbReference type="Proteomes" id="UP000886886">
    <property type="component" value="Unassembled WGS sequence"/>
</dbReference>
<protein>
    <submittedName>
        <fullName evidence="8">Aldo/keto reductase</fullName>
    </submittedName>
</protein>
<dbReference type="PRINTS" id="PR00069">
    <property type="entry name" value="ALDKETRDTASE"/>
</dbReference>
<comment type="caution">
    <text evidence="8">The sequence shown here is derived from an EMBL/GenBank/DDBJ whole genome shotgun (WGS) entry which is preliminary data.</text>
</comment>
<feature type="active site" description="Proton donor" evidence="4">
    <location>
        <position position="48"/>
    </location>
</feature>
<reference evidence="8" key="2">
    <citation type="journal article" date="2021" name="PeerJ">
        <title>Extensive microbial diversity within the chicken gut microbiome revealed by metagenomics and culture.</title>
        <authorList>
            <person name="Gilroy R."/>
            <person name="Ravi A."/>
            <person name="Getino M."/>
            <person name="Pursley I."/>
            <person name="Horton D.L."/>
            <person name="Alikhan N.F."/>
            <person name="Baker D."/>
            <person name="Gharbi K."/>
            <person name="Hall N."/>
            <person name="Watson M."/>
            <person name="Adriaenssens E.M."/>
            <person name="Foster-Nyarko E."/>
            <person name="Jarju S."/>
            <person name="Secka A."/>
            <person name="Antonio M."/>
            <person name="Oren A."/>
            <person name="Chaudhuri R.R."/>
            <person name="La Ragione R."/>
            <person name="Hildebrand F."/>
            <person name="Pallen M.J."/>
        </authorList>
    </citation>
    <scope>NUCLEOTIDE SEQUENCE</scope>
    <source>
        <strain evidence="8">ChiSjej3B21-11622</strain>
    </source>
</reference>
<dbReference type="GO" id="GO:0016616">
    <property type="term" value="F:oxidoreductase activity, acting on the CH-OH group of donors, NAD or NADP as acceptor"/>
    <property type="evidence" value="ECO:0007669"/>
    <property type="project" value="UniProtKB-ARBA"/>
</dbReference>
<dbReference type="Gene3D" id="3.20.20.100">
    <property type="entry name" value="NADP-dependent oxidoreductase domain"/>
    <property type="match status" value="1"/>
</dbReference>
<dbReference type="PIRSF" id="PIRSF000097">
    <property type="entry name" value="AKR"/>
    <property type="match status" value="1"/>
</dbReference>
<dbReference type="InterPro" id="IPR036812">
    <property type="entry name" value="NAD(P)_OxRdtase_dom_sf"/>
</dbReference>
<feature type="site" description="Lowers pKa of active site Tyr" evidence="6">
    <location>
        <position position="73"/>
    </location>
</feature>
<dbReference type="InterPro" id="IPR020471">
    <property type="entry name" value="AKR"/>
</dbReference>
<evidence type="ECO:0000256" key="1">
    <source>
        <dbReference type="ARBA" id="ARBA00007905"/>
    </source>
</evidence>
<evidence type="ECO:0000256" key="4">
    <source>
        <dbReference type="PIRSR" id="PIRSR000097-1"/>
    </source>
</evidence>
<evidence type="ECO:0000313" key="9">
    <source>
        <dbReference type="Proteomes" id="UP000886886"/>
    </source>
</evidence>
<comment type="similarity">
    <text evidence="1">Belongs to the aldo/keto reductase family.</text>
</comment>
<sequence>MEYRTLRNGVRLPMEGFGTYKSTTGETKDVLKLAIEAGYRYFDTAAFYQNEEELGEALLSSGLSREEIFLTSKVWKTSLGYETTKESFQKSLTALKTDYLDLYLIHWPKAAPDDADWERKVRETWKAMTEFYHAGRIRAIGVSNFLPHHLKVLEGEEVQPMVDQIEFHPGYPQLYTMSYCKDHGIQVQTWSPIGRGRMFGHPVLQELSAKYHKSLAQICLRFAIQMGVSVIPKASSLERMKENQAIFDFEISTDDMEKILGMEQCGWSGEHPDRERVPIGK</sequence>
<evidence type="ECO:0000256" key="3">
    <source>
        <dbReference type="ARBA" id="ARBA00023002"/>
    </source>
</evidence>
<accession>A0A9D0ZUS3</accession>
<gene>
    <name evidence="8" type="ORF">IAB26_05305</name>
</gene>
<dbReference type="PANTHER" id="PTHR43827">
    <property type="entry name" value="2,5-DIKETO-D-GLUCONIC ACID REDUCTASE"/>
    <property type="match status" value="1"/>
</dbReference>
<evidence type="ECO:0000256" key="2">
    <source>
        <dbReference type="ARBA" id="ARBA00022857"/>
    </source>
</evidence>
<feature type="binding site" evidence="5">
    <location>
        <position position="106"/>
    </location>
    <ligand>
        <name>substrate</name>
    </ligand>
</feature>
<dbReference type="PANTHER" id="PTHR43827:SF3">
    <property type="entry name" value="NADP-DEPENDENT OXIDOREDUCTASE DOMAIN-CONTAINING PROTEIN"/>
    <property type="match status" value="1"/>
</dbReference>
<dbReference type="SUPFAM" id="SSF51430">
    <property type="entry name" value="NAD(P)-linked oxidoreductase"/>
    <property type="match status" value="1"/>
</dbReference>
<organism evidence="8 9">
    <name type="scientific">Candidatus Limivivens merdigallinarum</name>
    <dbReference type="NCBI Taxonomy" id="2840859"/>
    <lineage>
        <taxon>Bacteria</taxon>
        <taxon>Bacillati</taxon>
        <taxon>Bacillota</taxon>
        <taxon>Clostridia</taxon>
        <taxon>Lachnospirales</taxon>
        <taxon>Lachnospiraceae</taxon>
        <taxon>Lachnospiraceae incertae sedis</taxon>
        <taxon>Candidatus Limivivens</taxon>
    </lineage>
</organism>
<evidence type="ECO:0000256" key="5">
    <source>
        <dbReference type="PIRSR" id="PIRSR000097-2"/>
    </source>
</evidence>
<dbReference type="FunFam" id="3.20.20.100:FF:000015">
    <property type="entry name" value="Oxidoreductase, aldo/keto reductase family"/>
    <property type="match status" value="1"/>
</dbReference>
<dbReference type="InterPro" id="IPR023210">
    <property type="entry name" value="NADP_OxRdtase_dom"/>
</dbReference>
<dbReference type="Pfam" id="PF00248">
    <property type="entry name" value="Aldo_ket_red"/>
    <property type="match status" value="1"/>
</dbReference>
<evidence type="ECO:0000313" key="8">
    <source>
        <dbReference type="EMBL" id="HIQ95963.1"/>
    </source>
</evidence>
<proteinExistence type="inferred from homology"/>
<name>A0A9D0ZUS3_9FIRM</name>
<evidence type="ECO:0000256" key="6">
    <source>
        <dbReference type="PIRSR" id="PIRSR000097-3"/>
    </source>
</evidence>
<dbReference type="EMBL" id="DVFT01000081">
    <property type="protein sequence ID" value="HIQ95963.1"/>
    <property type="molecule type" value="Genomic_DNA"/>
</dbReference>
<keyword evidence="3" id="KW-0560">Oxidoreductase</keyword>
<dbReference type="InterPro" id="IPR018170">
    <property type="entry name" value="Aldo/ket_reductase_CS"/>
</dbReference>
<dbReference type="CDD" id="cd19071">
    <property type="entry name" value="AKR_AKR1-5-like"/>
    <property type="match status" value="1"/>
</dbReference>
<reference evidence="8" key="1">
    <citation type="submission" date="2020-10" db="EMBL/GenBank/DDBJ databases">
        <authorList>
            <person name="Gilroy R."/>
        </authorList>
    </citation>
    <scope>NUCLEOTIDE SEQUENCE</scope>
    <source>
        <strain evidence="8">ChiSjej3B21-11622</strain>
    </source>
</reference>
<dbReference type="PROSITE" id="PS00062">
    <property type="entry name" value="ALDOKETO_REDUCTASE_2"/>
    <property type="match status" value="1"/>
</dbReference>
<feature type="domain" description="NADP-dependent oxidoreductase" evidence="7">
    <location>
        <begin position="24"/>
        <end position="259"/>
    </location>
</feature>
<keyword evidence="2" id="KW-0521">NADP</keyword>